<evidence type="ECO:0000256" key="5">
    <source>
        <dbReference type="ARBA" id="ARBA00022519"/>
    </source>
</evidence>
<dbReference type="SMART" id="SM00388">
    <property type="entry name" value="HisKA"/>
    <property type="match status" value="1"/>
</dbReference>
<protein>
    <recommendedName>
        <fullName evidence="15">C4-dicarboxylate transport sensor protein DctB</fullName>
        <ecNumber evidence="3">2.7.13.3</ecNumber>
    </recommendedName>
</protein>
<dbReference type="Gene3D" id="3.30.565.10">
    <property type="entry name" value="Histidine kinase-like ATPase, C-terminal domain"/>
    <property type="match status" value="1"/>
</dbReference>
<keyword evidence="9" id="KW-0547">Nucleotide-binding</keyword>
<feature type="coiled-coil region" evidence="16">
    <location>
        <begin position="355"/>
        <end position="410"/>
    </location>
</feature>
<keyword evidence="16" id="KW-0175">Coiled coil</keyword>
<evidence type="ECO:0000256" key="11">
    <source>
        <dbReference type="ARBA" id="ARBA00022840"/>
    </source>
</evidence>
<dbReference type="GO" id="GO:0005886">
    <property type="term" value="C:plasma membrane"/>
    <property type="evidence" value="ECO:0007669"/>
    <property type="project" value="UniProtKB-SubCell"/>
</dbReference>
<dbReference type="PANTHER" id="PTHR43065:SF46">
    <property type="entry name" value="C4-DICARBOXYLATE TRANSPORT SENSOR PROTEIN DCTB"/>
    <property type="match status" value="1"/>
</dbReference>
<dbReference type="PROSITE" id="PS50109">
    <property type="entry name" value="HIS_KIN"/>
    <property type="match status" value="1"/>
</dbReference>
<evidence type="ECO:0000256" key="7">
    <source>
        <dbReference type="ARBA" id="ARBA00022679"/>
    </source>
</evidence>
<evidence type="ECO:0000256" key="15">
    <source>
        <dbReference type="ARBA" id="ARBA00073143"/>
    </source>
</evidence>
<keyword evidence="11" id="KW-0067">ATP-binding</keyword>
<evidence type="ECO:0000256" key="2">
    <source>
        <dbReference type="ARBA" id="ARBA00004429"/>
    </source>
</evidence>
<dbReference type="PIRSF" id="PIRSF036431">
    <property type="entry name" value="STHK_DctB"/>
    <property type="match status" value="1"/>
</dbReference>
<proteinExistence type="predicted"/>
<keyword evidence="7" id="KW-0808">Transferase</keyword>
<comment type="subcellular location">
    <subcellularLocation>
        <location evidence="2">Cell inner membrane</location>
        <topology evidence="2">Multi-pass membrane protein</topology>
    </subcellularLocation>
</comment>
<accession>A0A5C1EAB8</accession>
<comment type="catalytic activity">
    <reaction evidence="1">
        <text>ATP + protein L-histidine = ADP + protein N-phospho-L-histidine.</text>
        <dbReference type="EC" id="2.7.13.3"/>
    </reaction>
</comment>
<evidence type="ECO:0000256" key="3">
    <source>
        <dbReference type="ARBA" id="ARBA00012438"/>
    </source>
</evidence>
<dbReference type="Pfam" id="PF02518">
    <property type="entry name" value="HATPase_c"/>
    <property type="match status" value="1"/>
</dbReference>
<sequence length="664" mass="71158">MRPPSIPLARPLIPRFQLPPFLSGRGSAPGRYFFVSNSTLAGLLAALACLAVGLGSYRLLSGWQVAQLAHTNAQRLGAYGVSLENALARHETLPFVLAQDHRLHDLLDHPNDPGRVDTVNRYLELVQGRAGVTAAYLTDAAGLTLAASNWATSQSFIGQHYTFRPYFTEAMEGRPGRFYGVGATTGDPGYFISAPVQQNGTIRGVVVVKVSLAAFETAWRESGDALNLADAHGVLFLASLPDWRYRSLAPLPPAVEAELHETRQYGPYPLLPVKASAALSFADPVRPITLWDNGGGRHEALMQTLPVGPLGWRLVLFSDLASAYGLAAAQATALGFATAFLLALGFFARQRHSRLQERRAARAELARVNAELEAKVAERTALLTATNARLEEQLEAQADAERILRATQDRALQAGRLAALGQMAAGITHELNQPLAALNTLSDNAVAFLQRGKPEGAVDNLRLISQLAGRMGRIVGELKAFARRGQSELAPVSVREALDHALFIVELRRRELDATIALALPEPSPQVLADPVRLEQVLVNLLRNGLDAVAEVDAGDPQRPGGRRLLVSVSRVPAYHDPEDEGGEPRGSTGVSLVRIVIADQGPGIPPEVLPQLFEPFFTTKPVGDGLGLGLSISLTIAESFGGTLAARNRPEGGAEFILELPAA</sequence>
<dbReference type="Proteomes" id="UP000323671">
    <property type="component" value="Chromosome"/>
</dbReference>
<dbReference type="InterPro" id="IPR005467">
    <property type="entry name" value="His_kinase_dom"/>
</dbReference>
<organism evidence="19 20">
    <name type="scientific">Oryzomicrobium terrae</name>
    <dbReference type="NCBI Taxonomy" id="1735038"/>
    <lineage>
        <taxon>Bacteria</taxon>
        <taxon>Pseudomonadati</taxon>
        <taxon>Pseudomonadota</taxon>
        <taxon>Betaproteobacteria</taxon>
        <taxon>Rhodocyclales</taxon>
        <taxon>Rhodocyclaceae</taxon>
        <taxon>Oryzomicrobium</taxon>
    </lineage>
</organism>
<dbReference type="Pfam" id="PF00512">
    <property type="entry name" value="HisKA"/>
    <property type="match status" value="1"/>
</dbReference>
<dbReference type="GO" id="GO:0005524">
    <property type="term" value="F:ATP binding"/>
    <property type="evidence" value="ECO:0007669"/>
    <property type="project" value="UniProtKB-KW"/>
</dbReference>
<keyword evidence="20" id="KW-1185">Reference proteome</keyword>
<evidence type="ECO:0000256" key="10">
    <source>
        <dbReference type="ARBA" id="ARBA00022777"/>
    </source>
</evidence>
<keyword evidence="12 17" id="KW-1133">Transmembrane helix</keyword>
<dbReference type="PANTHER" id="PTHR43065">
    <property type="entry name" value="SENSOR HISTIDINE KINASE"/>
    <property type="match status" value="1"/>
</dbReference>
<dbReference type="Gene3D" id="1.10.287.130">
    <property type="match status" value="1"/>
</dbReference>
<dbReference type="Gene3D" id="6.10.250.3020">
    <property type="match status" value="1"/>
</dbReference>
<evidence type="ECO:0000256" key="8">
    <source>
        <dbReference type="ARBA" id="ARBA00022692"/>
    </source>
</evidence>
<dbReference type="InterPro" id="IPR003594">
    <property type="entry name" value="HATPase_dom"/>
</dbReference>
<reference evidence="19 20" key="1">
    <citation type="submission" date="2017-07" db="EMBL/GenBank/DDBJ databases">
        <title>Complete genome sequence of Oryzomicrobium terrae TPP412.</title>
        <authorList>
            <person name="Chiu L.-W."/>
            <person name="Lo K.-J."/>
            <person name="Tsai Y.-M."/>
            <person name="Lin S.-S."/>
            <person name="Kuo C.-H."/>
            <person name="Liu C.-T."/>
        </authorList>
    </citation>
    <scope>NUCLEOTIDE SEQUENCE [LARGE SCALE GENOMIC DNA]</scope>
    <source>
        <strain evidence="19 20">TPP412</strain>
    </source>
</reference>
<dbReference type="CDD" id="cd12914">
    <property type="entry name" value="PDC1_DGC_like"/>
    <property type="match status" value="1"/>
</dbReference>
<dbReference type="FunFam" id="1.10.287.130:FF:000049">
    <property type="entry name" value="C4-dicarboxylate transport sensor protein DctB"/>
    <property type="match status" value="1"/>
</dbReference>
<dbReference type="GO" id="GO:0000155">
    <property type="term" value="F:phosphorelay sensor kinase activity"/>
    <property type="evidence" value="ECO:0007669"/>
    <property type="project" value="InterPro"/>
</dbReference>
<keyword evidence="10 19" id="KW-0418">Kinase</keyword>
<keyword evidence="4" id="KW-1003">Cell membrane</keyword>
<evidence type="ECO:0000256" key="16">
    <source>
        <dbReference type="SAM" id="Coils"/>
    </source>
</evidence>
<name>A0A5C1EAB8_9RHOO</name>
<dbReference type="SUPFAM" id="SSF55874">
    <property type="entry name" value="ATPase domain of HSP90 chaperone/DNA topoisomerase II/histidine kinase"/>
    <property type="match status" value="1"/>
</dbReference>
<dbReference type="SUPFAM" id="SSF103190">
    <property type="entry name" value="Sensory domain-like"/>
    <property type="match status" value="1"/>
</dbReference>
<evidence type="ECO:0000256" key="14">
    <source>
        <dbReference type="ARBA" id="ARBA00023136"/>
    </source>
</evidence>
<feature type="domain" description="Histidine kinase" evidence="18">
    <location>
        <begin position="426"/>
        <end position="664"/>
    </location>
</feature>
<evidence type="ECO:0000256" key="4">
    <source>
        <dbReference type="ARBA" id="ARBA00022475"/>
    </source>
</evidence>
<evidence type="ECO:0000256" key="9">
    <source>
        <dbReference type="ARBA" id="ARBA00022741"/>
    </source>
</evidence>
<gene>
    <name evidence="19" type="primary">dctB</name>
    <name evidence="19" type="ORF">OTERR_23570</name>
</gene>
<evidence type="ECO:0000313" key="19">
    <source>
        <dbReference type="EMBL" id="QEL65833.1"/>
    </source>
</evidence>
<dbReference type="InterPro" id="IPR029151">
    <property type="entry name" value="Sensor-like_sf"/>
</dbReference>
<dbReference type="AlphaFoldDB" id="A0A5C1EAB8"/>
<dbReference type="InterPro" id="IPR036890">
    <property type="entry name" value="HATPase_C_sf"/>
</dbReference>
<dbReference type="InterPro" id="IPR004358">
    <property type="entry name" value="Sig_transdc_His_kin-like_C"/>
</dbReference>
<evidence type="ECO:0000313" key="20">
    <source>
        <dbReference type="Proteomes" id="UP000323671"/>
    </source>
</evidence>
<dbReference type="PRINTS" id="PR00344">
    <property type="entry name" value="BCTRLSENSOR"/>
</dbReference>
<keyword evidence="14 17" id="KW-0472">Membrane</keyword>
<dbReference type="InterPro" id="IPR033479">
    <property type="entry name" value="dCache_1"/>
</dbReference>
<evidence type="ECO:0000256" key="1">
    <source>
        <dbReference type="ARBA" id="ARBA00000085"/>
    </source>
</evidence>
<evidence type="ECO:0000256" key="17">
    <source>
        <dbReference type="SAM" id="Phobius"/>
    </source>
</evidence>
<dbReference type="Gene3D" id="3.30.450.20">
    <property type="entry name" value="PAS domain"/>
    <property type="match status" value="2"/>
</dbReference>
<evidence type="ECO:0000259" key="18">
    <source>
        <dbReference type="PROSITE" id="PS50109"/>
    </source>
</evidence>
<dbReference type="SUPFAM" id="SSF47384">
    <property type="entry name" value="Homodimeric domain of signal transducing histidine kinase"/>
    <property type="match status" value="1"/>
</dbReference>
<dbReference type="InterPro" id="IPR036097">
    <property type="entry name" value="HisK_dim/P_sf"/>
</dbReference>
<evidence type="ECO:0000256" key="12">
    <source>
        <dbReference type="ARBA" id="ARBA00022989"/>
    </source>
</evidence>
<dbReference type="EMBL" id="CP022579">
    <property type="protein sequence ID" value="QEL65833.1"/>
    <property type="molecule type" value="Genomic_DNA"/>
</dbReference>
<keyword evidence="5" id="KW-0997">Cell inner membrane</keyword>
<evidence type="ECO:0000256" key="6">
    <source>
        <dbReference type="ARBA" id="ARBA00022553"/>
    </source>
</evidence>
<dbReference type="InterPro" id="IPR017055">
    <property type="entry name" value="Sig_transdc_His_kinase_DctB"/>
</dbReference>
<dbReference type="CDD" id="cd00082">
    <property type="entry name" value="HisKA"/>
    <property type="match status" value="1"/>
</dbReference>
<feature type="transmembrane region" description="Helical" evidence="17">
    <location>
        <begin position="32"/>
        <end position="57"/>
    </location>
</feature>
<keyword evidence="13" id="KW-0902">Two-component regulatory system</keyword>
<keyword evidence="8 17" id="KW-0812">Transmembrane</keyword>
<evidence type="ECO:0000256" key="13">
    <source>
        <dbReference type="ARBA" id="ARBA00023012"/>
    </source>
</evidence>
<feature type="transmembrane region" description="Helical" evidence="17">
    <location>
        <begin position="323"/>
        <end position="348"/>
    </location>
</feature>
<dbReference type="InterPro" id="IPR003661">
    <property type="entry name" value="HisK_dim/P_dom"/>
</dbReference>
<dbReference type="Pfam" id="PF02743">
    <property type="entry name" value="dCache_1"/>
    <property type="match status" value="1"/>
</dbReference>
<dbReference type="KEGG" id="otr:OTERR_23570"/>
<dbReference type="SMART" id="SM00387">
    <property type="entry name" value="HATPase_c"/>
    <property type="match status" value="1"/>
</dbReference>
<keyword evidence="6" id="KW-0597">Phosphoprotein</keyword>
<dbReference type="EC" id="2.7.13.3" evidence="3"/>